<reference evidence="1 2" key="1">
    <citation type="submission" date="2018-02" db="EMBL/GenBank/DDBJ databases">
        <title>The genomes of Aspergillus section Nigri reveals drivers in fungal speciation.</title>
        <authorList>
            <consortium name="DOE Joint Genome Institute"/>
            <person name="Vesth T.C."/>
            <person name="Nybo J."/>
            <person name="Theobald S."/>
            <person name="Brandl J."/>
            <person name="Frisvad J.C."/>
            <person name="Nielsen K.F."/>
            <person name="Lyhne E.K."/>
            <person name="Kogle M.E."/>
            <person name="Kuo A."/>
            <person name="Riley R."/>
            <person name="Clum A."/>
            <person name="Nolan M."/>
            <person name="Lipzen A."/>
            <person name="Salamov A."/>
            <person name="Henrissat B."/>
            <person name="Wiebenga A."/>
            <person name="De vries R.P."/>
            <person name="Grigoriev I.V."/>
            <person name="Mortensen U.H."/>
            <person name="Andersen M.R."/>
            <person name="Baker S.E."/>
        </authorList>
    </citation>
    <scope>NUCLEOTIDE SEQUENCE [LARGE SCALE GENOMIC DNA]</scope>
    <source>
        <strain evidence="1 2">CBS 101889</strain>
    </source>
</reference>
<sequence>MLEARLLWNRATGRNGGQLVSNAAENNASWRQALGPEQARQVIQLTFNNVERMQQLVNDVRLKEEAEYRDIQKVRAYFDHDSFNAMLSSVAQLKADCPMVYALYAMLTGAQEVEISSPPSP</sequence>
<evidence type="ECO:0000313" key="2">
    <source>
        <dbReference type="Proteomes" id="UP000248961"/>
    </source>
</evidence>
<dbReference type="GeneID" id="37201679"/>
<dbReference type="STRING" id="1450537.A0A395HGF2"/>
<gene>
    <name evidence="1" type="ORF">BO97DRAFT_429794</name>
</gene>
<organism evidence="1 2">
    <name type="scientific">Aspergillus homomorphus (strain CBS 101889)</name>
    <dbReference type="NCBI Taxonomy" id="1450537"/>
    <lineage>
        <taxon>Eukaryota</taxon>
        <taxon>Fungi</taxon>
        <taxon>Dikarya</taxon>
        <taxon>Ascomycota</taxon>
        <taxon>Pezizomycotina</taxon>
        <taxon>Eurotiomycetes</taxon>
        <taxon>Eurotiomycetidae</taxon>
        <taxon>Eurotiales</taxon>
        <taxon>Aspergillaceae</taxon>
        <taxon>Aspergillus</taxon>
        <taxon>Aspergillus subgen. Circumdati</taxon>
    </lineage>
</organism>
<accession>A0A395HGF2</accession>
<protein>
    <submittedName>
        <fullName evidence="1">Uncharacterized protein</fullName>
    </submittedName>
</protein>
<proteinExistence type="predicted"/>
<dbReference type="AlphaFoldDB" id="A0A395HGF2"/>
<keyword evidence="2" id="KW-1185">Reference proteome</keyword>
<name>A0A395HGF2_ASPHC</name>
<dbReference type="OrthoDB" id="512662at2759"/>
<dbReference type="VEuPathDB" id="FungiDB:BO97DRAFT_429794"/>
<dbReference type="Proteomes" id="UP000248961">
    <property type="component" value="Unassembled WGS sequence"/>
</dbReference>
<dbReference type="RefSeq" id="XP_025546081.1">
    <property type="nucleotide sequence ID" value="XM_025697390.1"/>
</dbReference>
<dbReference type="EMBL" id="KZ824346">
    <property type="protein sequence ID" value="RAL06927.1"/>
    <property type="molecule type" value="Genomic_DNA"/>
</dbReference>
<evidence type="ECO:0000313" key="1">
    <source>
        <dbReference type="EMBL" id="RAL06927.1"/>
    </source>
</evidence>